<organism evidence="7 8">
    <name type="scientific">Siphonobacter aquaeclarae</name>
    <dbReference type="NCBI Taxonomy" id="563176"/>
    <lineage>
        <taxon>Bacteria</taxon>
        <taxon>Pseudomonadati</taxon>
        <taxon>Bacteroidota</taxon>
        <taxon>Cytophagia</taxon>
        <taxon>Cytophagales</taxon>
        <taxon>Cytophagaceae</taxon>
        <taxon>Siphonobacter</taxon>
    </lineage>
</organism>
<evidence type="ECO:0000313" key="8">
    <source>
        <dbReference type="Proteomes" id="UP000198901"/>
    </source>
</evidence>
<sequence length="145" mass="16421">MAEKTNLLNRILNSVIFRNARSKAGHTAKNPAVILQLLAQVFQKLNTSPNGVVSQVQEKVGLLGRLLRSYARGDYREIPWKSLVLTIAVLIYFVSPIDVIPDLLPIIGLTDDVALILWLFKAISEDLERFRQWEKKQAVPLETEE</sequence>
<dbReference type="STRING" id="563176.SAMN04488090_1932"/>
<dbReference type="InterPro" id="IPR010652">
    <property type="entry name" value="DUF1232"/>
</dbReference>
<dbReference type="EMBL" id="FNGS01000003">
    <property type="protein sequence ID" value="SDL83510.1"/>
    <property type="molecule type" value="Genomic_DNA"/>
</dbReference>
<gene>
    <name evidence="7" type="ORF">SAMN04488090_1932</name>
</gene>
<dbReference type="Proteomes" id="UP000198901">
    <property type="component" value="Unassembled WGS sequence"/>
</dbReference>
<protein>
    <submittedName>
        <fullName evidence="7">Uncharacterized membrane protein YkvA, DUF1232 family</fullName>
    </submittedName>
</protein>
<dbReference type="GO" id="GO:0012505">
    <property type="term" value="C:endomembrane system"/>
    <property type="evidence" value="ECO:0007669"/>
    <property type="project" value="UniProtKB-SubCell"/>
</dbReference>
<reference evidence="7 8" key="1">
    <citation type="submission" date="2016-10" db="EMBL/GenBank/DDBJ databases">
        <authorList>
            <person name="de Groot N.N."/>
        </authorList>
    </citation>
    <scope>NUCLEOTIDE SEQUENCE [LARGE SCALE GENOMIC DNA]</scope>
    <source>
        <strain evidence="7 8">DSM 21668</strain>
    </source>
</reference>
<keyword evidence="4 5" id="KW-0472">Membrane</keyword>
<evidence type="ECO:0000313" key="7">
    <source>
        <dbReference type="EMBL" id="SDL83510.1"/>
    </source>
</evidence>
<accession>A0A1G9NAK5</accession>
<proteinExistence type="predicted"/>
<dbReference type="AlphaFoldDB" id="A0A1G9NAK5"/>
<keyword evidence="8" id="KW-1185">Reference proteome</keyword>
<evidence type="ECO:0000256" key="2">
    <source>
        <dbReference type="ARBA" id="ARBA00022692"/>
    </source>
</evidence>
<evidence type="ECO:0000256" key="3">
    <source>
        <dbReference type="ARBA" id="ARBA00022989"/>
    </source>
</evidence>
<evidence type="ECO:0000259" key="6">
    <source>
        <dbReference type="Pfam" id="PF06803"/>
    </source>
</evidence>
<feature type="transmembrane region" description="Helical" evidence="5">
    <location>
        <begin position="78"/>
        <end position="97"/>
    </location>
</feature>
<evidence type="ECO:0000256" key="5">
    <source>
        <dbReference type="SAM" id="Phobius"/>
    </source>
</evidence>
<comment type="subcellular location">
    <subcellularLocation>
        <location evidence="1">Endomembrane system</location>
        <topology evidence="1">Multi-pass membrane protein</topology>
    </subcellularLocation>
</comment>
<keyword evidence="2 5" id="KW-0812">Transmembrane</keyword>
<keyword evidence="3 5" id="KW-1133">Transmembrane helix</keyword>
<evidence type="ECO:0000256" key="1">
    <source>
        <dbReference type="ARBA" id="ARBA00004127"/>
    </source>
</evidence>
<name>A0A1G9NAK5_9BACT</name>
<feature type="domain" description="DUF1232" evidence="6">
    <location>
        <begin position="83"/>
        <end position="118"/>
    </location>
</feature>
<evidence type="ECO:0000256" key="4">
    <source>
        <dbReference type="ARBA" id="ARBA00023136"/>
    </source>
</evidence>
<dbReference type="RefSeq" id="WP_245689897.1">
    <property type="nucleotide sequence ID" value="NZ_FNGS01000003.1"/>
</dbReference>
<dbReference type="Pfam" id="PF06803">
    <property type="entry name" value="DUF1232"/>
    <property type="match status" value="1"/>
</dbReference>